<keyword evidence="1" id="KW-1133">Transmembrane helix</keyword>
<feature type="chain" id="PRO_5011624911" evidence="2">
    <location>
        <begin position="21"/>
        <end position="246"/>
    </location>
</feature>
<sequence>MRVLNSAIGAMAFAMTFAAAAEASTITPDIIWGSGNVNRGFTVETTGSLELGIRAKQRFPASDAIGVGIVQDVAGNYLFDSSTSTAPAGRAMWSFDWSVNTNVDGVGGNLNMFTYLIEFDTDATVNENYSIAYDPFSNFFSGYYLGTNATTNGEEDGNEYNILSPGDLALHNVAQNSVQPQWIGGPTGSGQFGVRLSAFDGGVLVGSVEIQAIVDDPAPIPLPAAMPLLLAGIGGLGAFARRRRKS</sequence>
<dbReference type="NCBIfam" id="TIGR03370">
    <property type="entry name" value="VPLPA-CTERM"/>
    <property type="match status" value="1"/>
</dbReference>
<keyword evidence="1" id="KW-0812">Transmembrane</keyword>
<evidence type="ECO:0000256" key="2">
    <source>
        <dbReference type="SAM" id="SignalP"/>
    </source>
</evidence>
<protein>
    <submittedName>
        <fullName evidence="3">VPLPA-CTERM protein sorting domain-containing protein</fullName>
    </submittedName>
</protein>
<dbReference type="STRING" id="871652.SAMN04515673_102466"/>
<dbReference type="AlphaFoldDB" id="A0A1I6D9J9"/>
<keyword evidence="1" id="KW-0472">Membrane</keyword>
<keyword evidence="4" id="KW-1185">Reference proteome</keyword>
<proteinExistence type="predicted"/>
<gene>
    <name evidence="3" type="ORF">SAMN04515673_102466</name>
</gene>
<dbReference type="Proteomes" id="UP000199302">
    <property type="component" value="Unassembled WGS sequence"/>
</dbReference>
<name>A0A1I6D9J9_9RHOB</name>
<dbReference type="InterPro" id="IPR022472">
    <property type="entry name" value="VPLPA-CTERM"/>
</dbReference>
<dbReference type="EMBL" id="FOYI01000002">
    <property type="protein sequence ID" value="SFR02113.1"/>
    <property type="molecule type" value="Genomic_DNA"/>
</dbReference>
<feature type="signal peptide" evidence="2">
    <location>
        <begin position="1"/>
        <end position="20"/>
    </location>
</feature>
<feature type="transmembrane region" description="Helical" evidence="1">
    <location>
        <begin position="220"/>
        <end position="240"/>
    </location>
</feature>
<accession>A0A1I6D9J9</accession>
<evidence type="ECO:0000313" key="3">
    <source>
        <dbReference type="EMBL" id="SFR02113.1"/>
    </source>
</evidence>
<dbReference type="OrthoDB" id="280680at2"/>
<keyword evidence="2" id="KW-0732">Signal</keyword>
<evidence type="ECO:0000256" key="1">
    <source>
        <dbReference type="SAM" id="Phobius"/>
    </source>
</evidence>
<organism evidence="3 4">
    <name type="scientific">Poseidonocella sedimentorum</name>
    <dbReference type="NCBI Taxonomy" id="871652"/>
    <lineage>
        <taxon>Bacteria</taxon>
        <taxon>Pseudomonadati</taxon>
        <taxon>Pseudomonadota</taxon>
        <taxon>Alphaproteobacteria</taxon>
        <taxon>Rhodobacterales</taxon>
        <taxon>Roseobacteraceae</taxon>
        <taxon>Poseidonocella</taxon>
    </lineage>
</organism>
<evidence type="ECO:0000313" key="4">
    <source>
        <dbReference type="Proteomes" id="UP000199302"/>
    </source>
</evidence>
<reference evidence="3 4" key="1">
    <citation type="submission" date="2016-10" db="EMBL/GenBank/DDBJ databases">
        <authorList>
            <person name="de Groot N.N."/>
        </authorList>
    </citation>
    <scope>NUCLEOTIDE SEQUENCE [LARGE SCALE GENOMIC DNA]</scope>
    <source>
        <strain evidence="4">KMM 9023,NRIC 0796,JCM 17311,KCTC 23692</strain>
    </source>
</reference>